<dbReference type="STRING" id="709015.GCA_000472485_03382"/>
<name>A0A1X9YVS9_9BACT</name>
<gene>
    <name evidence="2" type="ORF">CA264_16750</name>
</gene>
<dbReference type="Gene3D" id="2.180.10.10">
    <property type="entry name" value="RHS repeat-associated core"/>
    <property type="match status" value="1"/>
</dbReference>
<dbReference type="AlphaFoldDB" id="A0A1X9YVS9"/>
<protein>
    <recommendedName>
        <fullName evidence="4">DUF4595 domain-containing protein</fullName>
    </recommendedName>
</protein>
<dbReference type="OrthoDB" id="980268at2"/>
<feature type="signal peptide" evidence="1">
    <location>
        <begin position="1"/>
        <end position="23"/>
    </location>
</feature>
<evidence type="ECO:0008006" key="4">
    <source>
        <dbReference type="Google" id="ProtNLM"/>
    </source>
</evidence>
<evidence type="ECO:0000313" key="3">
    <source>
        <dbReference type="Proteomes" id="UP000266292"/>
    </source>
</evidence>
<proteinExistence type="predicted"/>
<keyword evidence="1" id="KW-0732">Signal</keyword>
<accession>A0A1X9YVS9</accession>
<reference evidence="3" key="1">
    <citation type="submission" date="2017-05" db="EMBL/GenBank/DDBJ databases">
        <authorList>
            <person name="Ray J."/>
            <person name="Price M."/>
            <person name="Deutschbauer A."/>
        </authorList>
    </citation>
    <scope>NUCLEOTIDE SEQUENCE [LARGE SCALE GENOMIC DNA]</scope>
    <source>
        <strain evidence="3">DSM 19842</strain>
    </source>
</reference>
<organism evidence="2 3">
    <name type="scientific">Pontibacter actiniarum</name>
    <dbReference type="NCBI Taxonomy" id="323450"/>
    <lineage>
        <taxon>Bacteria</taxon>
        <taxon>Pseudomonadati</taxon>
        <taxon>Bacteroidota</taxon>
        <taxon>Cytophagia</taxon>
        <taxon>Cytophagales</taxon>
        <taxon>Hymenobacteraceae</taxon>
        <taxon>Pontibacter</taxon>
    </lineage>
</organism>
<dbReference type="KEGG" id="pact:CA264_16750"/>
<dbReference type="EMBL" id="CP021235">
    <property type="protein sequence ID" value="ARS36943.1"/>
    <property type="molecule type" value="Genomic_DNA"/>
</dbReference>
<evidence type="ECO:0000313" key="2">
    <source>
        <dbReference type="EMBL" id="ARS36943.1"/>
    </source>
</evidence>
<dbReference type="PROSITE" id="PS51257">
    <property type="entry name" value="PROKAR_LIPOPROTEIN"/>
    <property type="match status" value="1"/>
</dbReference>
<evidence type="ECO:0000256" key="1">
    <source>
        <dbReference type="SAM" id="SignalP"/>
    </source>
</evidence>
<feature type="chain" id="PRO_5011002732" description="DUF4595 domain-containing protein" evidence="1">
    <location>
        <begin position="24"/>
        <end position="536"/>
    </location>
</feature>
<dbReference type="Proteomes" id="UP000266292">
    <property type="component" value="Chromosome"/>
</dbReference>
<sequence>MITKKVTALALCCLALFASCSKDNEDTQKLESELAAEKSKTVVDIKKEGEQLIIVYSNGTTASVPYTEAIKGSIGGQNGQDGVGIESITYNPETAVLAITLTNGEVTEFKISGAGADWTAVLVGDSNGSLFISEVLLGSVPVIRAEYNDSYQLTYLESNQAVDMQTRKAFDLTKSYANGTLDKYVQREYALSGKVNYTSESAGGEYVSTVSFLQYRDSFIESNGDGSYSYYYYEGSTHNGNGQVVYNYRKYGKCILVPAGEPEYSRYEISRKKSDTEFELYNNFRSTSEYSLFTISEIITINSNTSAGSVVSTKVVDVDTDAQGRVTKAYEASSEGGVATKYSSYEYNAAGLVKTTKTYSKNAQGAWVATGAFETYNYNASNRLISTVRTLADGTTREVQKASYDKNGNPTEIWAWQPAVRDYRWETNPETGERGYMVTIREAGLYKVAMIEYNYTFKNFLGNTITALVPELEGYKIVNAIKRVTTPNSYSFANIEYKEFNEFGYPQRMQMDAADAEGGDYGANFEVLLNYKVKSK</sequence>
<keyword evidence="3" id="KW-1185">Reference proteome</keyword>